<dbReference type="PANTHER" id="PTHR42064:SF1">
    <property type="entry name" value="YALI0F28677P"/>
    <property type="match status" value="1"/>
</dbReference>
<protein>
    <submittedName>
        <fullName evidence="2">Uncharacterized protein</fullName>
    </submittedName>
</protein>
<dbReference type="RefSeq" id="XP_069200498.1">
    <property type="nucleotide sequence ID" value="XM_069346442.1"/>
</dbReference>
<sequence>MIQTRGRLLEALSKALRSEDQRAFASIFQTILDLDSACNENGSLDIPSRFGYDRDIDNDAGFFHGLSRGARDASLHFLRRTASDPRFLFHLLSCLSTKGFDAFLGCHIPGEPSLLGGHEDTKSGQSRRASTAGLKDLVLDLGRHDPLALLLHIAGPESADSICADSADYWAIVCSALLSDRVPGAEKFVVAVLNAWPTSPTFPGMHPLETWLLEVLKDGSFILKRPDKRSFGTRFQTKQGQDVDDAESCDAFFNQCIISLLELLRNTADTDLIPGTTLKLGQAIVSRLRDFPDRCQAAPTFLATRWLFSSYLTNLIRNPESFGLLLSSHVSTAARRRILDELALRLQGLAYDVAYPWHNHTSVEDSMARQMQDIISMFRPLDSADAAFTDELSLHTPTKLVTLCPSDLLTLSSALFPLDESKIRMPITIEQRSTSLFSDSSISGSSQSNISALNCKADPKAEYIRAPGSICDPLSQSVVNTQQFDNQEASDHCMGGPSIITDMRYVCSEIIEVYHPAATMAYEDPFSEIWCSMLLKVRSSSSDEDTISHLSRQAATINLSTNDAIPDYVKDAVESILETHVRTPQSGYVSGDLRRFNDESIYDDYQNVTITLSNAIAASASGLERKCLYSKAYLFRRAYRWIQAGLGANTHGKELSSYMIRLAQSARRFIDLDCARTKSLDEQADNFRVDEDQQASNVSILHETMMRLREKMWYISSVRFAGQYETLLGVSSALRTMGLPVKSANPSMQPHLRHRATRLQPGAGLAPKSESAILELLAAPPAHGGPNKLSDKQVILTSTWLQEHGIENICKGEERLHRFCREVKKCVKSIIGDSVMEHPLLWSSDLFMDCQPAARSSRDLPRHPLSPSSARERLRGAYGSLEHHLPSLRVPSSHSGSGNIASSNCPDWLGIETGFSMLSQKRSNCSGSCSPTFSNSTSDTIYSSFSSFDQASSSVTSLPSHIDTRTLSDRSSTTSLKGRQHQRDFLDELRCNISGLILSEMGHLFHAGSETDIAMWELFDGRFAKTLSSLPFEDETHIATEPPAEPNTETPSVANQTNVNWSPRKTFQHLLKTMSVSPNPRDKLRALYQVQEVSRIVVESDNTQAGWSHSEEHKRDGTSTRRRSSSVLSDQHDASSTPSNNDVVNFRRIFLDGSIRPKTLFRDLQYIAVLVSSTVTDETEEGQAFWNATIAAMSIKQDILRSMIETADAVVAHHTLTRGHSSVASAAQAERDSATFTMSRPGSAAAAEGIIQYDMSDAAQMYMIAANEGDPVAQRELATLYLTHPETTKRAVAPLTKAGDVFESAAASYSIKGGRRGSVYGGGGGDGQQRQDDHDKYDPVAMAIARHWMELAAAGGDDLARNTLKATDEIERIP</sequence>
<dbReference type="GeneID" id="95974346"/>
<evidence type="ECO:0000313" key="2">
    <source>
        <dbReference type="EMBL" id="KAL1304223.1"/>
    </source>
</evidence>
<comment type="caution">
    <text evidence="2">The sequence shown here is derived from an EMBL/GenBank/DDBJ whole genome shotgun (WGS) entry which is preliminary data.</text>
</comment>
<keyword evidence="3" id="KW-1185">Reference proteome</keyword>
<feature type="compositionally biased region" description="Basic and acidic residues" evidence="1">
    <location>
        <begin position="1109"/>
        <end position="1119"/>
    </location>
</feature>
<organism evidence="2 3">
    <name type="scientific">Neodothiora populina</name>
    <dbReference type="NCBI Taxonomy" id="2781224"/>
    <lineage>
        <taxon>Eukaryota</taxon>
        <taxon>Fungi</taxon>
        <taxon>Dikarya</taxon>
        <taxon>Ascomycota</taxon>
        <taxon>Pezizomycotina</taxon>
        <taxon>Dothideomycetes</taxon>
        <taxon>Dothideomycetidae</taxon>
        <taxon>Dothideales</taxon>
        <taxon>Dothioraceae</taxon>
        <taxon>Neodothiora</taxon>
    </lineage>
</organism>
<dbReference type="EMBL" id="JBFMKM010000009">
    <property type="protein sequence ID" value="KAL1304223.1"/>
    <property type="molecule type" value="Genomic_DNA"/>
</dbReference>
<evidence type="ECO:0000313" key="3">
    <source>
        <dbReference type="Proteomes" id="UP001562354"/>
    </source>
</evidence>
<feature type="region of interest" description="Disordered" evidence="1">
    <location>
        <begin position="1101"/>
        <end position="1139"/>
    </location>
</feature>
<dbReference type="Proteomes" id="UP001562354">
    <property type="component" value="Unassembled WGS sequence"/>
</dbReference>
<proteinExistence type="predicted"/>
<evidence type="ECO:0000256" key="1">
    <source>
        <dbReference type="SAM" id="MobiDB-lite"/>
    </source>
</evidence>
<gene>
    <name evidence="2" type="ORF">AAFC00_000643</name>
</gene>
<dbReference type="PANTHER" id="PTHR42064">
    <property type="entry name" value="YALI0F28677P"/>
    <property type="match status" value="1"/>
</dbReference>
<name>A0ABR3PE41_9PEZI</name>
<accession>A0ABR3PE41</accession>
<reference evidence="2 3" key="1">
    <citation type="submission" date="2024-07" db="EMBL/GenBank/DDBJ databases">
        <title>Draft sequence of the Neodothiora populina.</title>
        <authorList>
            <person name="Drown D.D."/>
            <person name="Schuette U.S."/>
            <person name="Buechlein A.B."/>
            <person name="Rusch D.R."/>
            <person name="Winton L.W."/>
            <person name="Adams G.A."/>
        </authorList>
    </citation>
    <scope>NUCLEOTIDE SEQUENCE [LARGE SCALE GENOMIC DNA]</scope>
    <source>
        <strain evidence="2 3">CPC 39397</strain>
    </source>
</reference>